<protein>
    <submittedName>
        <fullName evidence="1">Uncharacterized protein</fullName>
    </submittedName>
</protein>
<dbReference type="EMBL" id="GHES01041750">
    <property type="protein sequence ID" value="MPA72309.1"/>
    <property type="molecule type" value="Transcribed_RNA"/>
</dbReference>
<gene>
    <name evidence="1" type="ORF">Din_041750</name>
</gene>
<proteinExistence type="predicted"/>
<accession>A0A5B7BTZ0</accession>
<organism evidence="1">
    <name type="scientific">Davidia involucrata</name>
    <name type="common">Dove tree</name>
    <dbReference type="NCBI Taxonomy" id="16924"/>
    <lineage>
        <taxon>Eukaryota</taxon>
        <taxon>Viridiplantae</taxon>
        <taxon>Streptophyta</taxon>
        <taxon>Embryophyta</taxon>
        <taxon>Tracheophyta</taxon>
        <taxon>Spermatophyta</taxon>
        <taxon>Magnoliopsida</taxon>
        <taxon>eudicotyledons</taxon>
        <taxon>Gunneridae</taxon>
        <taxon>Pentapetalae</taxon>
        <taxon>asterids</taxon>
        <taxon>Cornales</taxon>
        <taxon>Nyssaceae</taxon>
        <taxon>Davidia</taxon>
    </lineage>
</organism>
<name>A0A5B7BTZ0_DAVIN</name>
<reference evidence="1" key="1">
    <citation type="submission" date="2019-08" db="EMBL/GenBank/DDBJ databases">
        <title>Reference gene set and small RNA set construction with multiple tissues from Davidia involucrata Baill.</title>
        <authorList>
            <person name="Yang H."/>
            <person name="Zhou C."/>
            <person name="Li G."/>
            <person name="Wang J."/>
            <person name="Gao P."/>
            <person name="Wang M."/>
            <person name="Wang R."/>
            <person name="Zhao Y."/>
        </authorList>
    </citation>
    <scope>NUCLEOTIDE SEQUENCE</scope>
    <source>
        <tissue evidence="1">Mixed with DoveR01_LX</tissue>
    </source>
</reference>
<evidence type="ECO:0000313" key="1">
    <source>
        <dbReference type="EMBL" id="MPA72309.1"/>
    </source>
</evidence>
<dbReference type="AlphaFoldDB" id="A0A5B7BTZ0"/>
<sequence>MVMVHGGLKMEESSLDFWNCTWRMVTQKDGNINFTRKSFCWVPGLQESASSGNCSLLILIVRAITHNVTLIFIFYTAHMRPSFNTDVEIFFGFGDLWLFRVEHLMY</sequence>